<dbReference type="Pfam" id="PF14520">
    <property type="entry name" value="HHH_5"/>
    <property type="match status" value="1"/>
</dbReference>
<reference evidence="3 4" key="1">
    <citation type="submission" date="2016-10" db="EMBL/GenBank/DDBJ databases">
        <authorList>
            <person name="de Groot N.N."/>
        </authorList>
    </citation>
    <scope>NUCLEOTIDE SEQUENCE [LARGE SCALE GENOMIC DNA]</scope>
    <source>
        <strain evidence="3 4">DSM 18979</strain>
    </source>
</reference>
<gene>
    <name evidence="3" type="ORF">SAMN05660297_00564</name>
</gene>
<evidence type="ECO:0000259" key="2">
    <source>
        <dbReference type="SMART" id="SM00278"/>
    </source>
</evidence>
<sequence>MVYWIWLRQLKGIGATIEKRLLKHFKTPQAIYEAEEDALMDVEGIGKATAKTIKKSRSLDKASNLLEVIRKKDIKILTYHDPLYPSDAKVYPEAPTVLYYKGNIRDNSEGVAIVGSRRCTGYGKQVAIEAADYLARNHIPVISGMAKGIDGYAHIACLKAGGYTIAFLGHGLDMCYPKEHIELMEGIIEKGVVISEYPPNTKPRQEYFPKRNALISSWSKKVLVVEAAEKSGALITANLAKAQGKEVLAPPHEMYSPTGRGTNRLIAQGATVYLHPSQLLEERESIQTKSLESKKYKGREVEKPFRELMPIEKQILDSFQGSIKTIEEIEEDTGISQVELIEHLSILELEGIIEALSAGRFKYTVPGT</sequence>
<dbReference type="STRING" id="426128.SAMN05660297_00564"/>
<feature type="domain" description="Helix-hairpin-helix DNA-binding motif class 1" evidence="2">
    <location>
        <begin position="5"/>
        <end position="24"/>
    </location>
</feature>
<dbReference type="Proteomes" id="UP000199568">
    <property type="component" value="Unassembled WGS sequence"/>
</dbReference>
<dbReference type="SUPFAM" id="SSF47781">
    <property type="entry name" value="RuvA domain 2-like"/>
    <property type="match status" value="1"/>
</dbReference>
<dbReference type="AlphaFoldDB" id="A0A1H9ZIC9"/>
<dbReference type="EMBL" id="FOHU01000002">
    <property type="protein sequence ID" value="SES81329.1"/>
    <property type="molecule type" value="Genomic_DNA"/>
</dbReference>
<dbReference type="NCBIfam" id="TIGR00732">
    <property type="entry name" value="dprA"/>
    <property type="match status" value="1"/>
</dbReference>
<dbReference type="PANTHER" id="PTHR43022:SF1">
    <property type="entry name" value="PROTEIN SMF"/>
    <property type="match status" value="1"/>
</dbReference>
<dbReference type="RefSeq" id="WP_090439023.1">
    <property type="nucleotide sequence ID" value="NZ_FOHU01000002.1"/>
</dbReference>
<evidence type="ECO:0000256" key="1">
    <source>
        <dbReference type="ARBA" id="ARBA00006525"/>
    </source>
</evidence>
<dbReference type="GO" id="GO:0006281">
    <property type="term" value="P:DNA repair"/>
    <property type="evidence" value="ECO:0007669"/>
    <property type="project" value="InterPro"/>
</dbReference>
<keyword evidence="4" id="KW-1185">Reference proteome</keyword>
<dbReference type="GO" id="GO:0009294">
    <property type="term" value="P:DNA-mediated transformation"/>
    <property type="evidence" value="ECO:0007669"/>
    <property type="project" value="InterPro"/>
</dbReference>
<comment type="similarity">
    <text evidence="1">Belongs to the DprA/Smf family.</text>
</comment>
<dbReference type="InterPro" id="IPR003488">
    <property type="entry name" value="DprA"/>
</dbReference>
<dbReference type="Pfam" id="PF02481">
    <property type="entry name" value="DNA_processg_A"/>
    <property type="match status" value="1"/>
</dbReference>
<name>A0A1H9ZIC9_9FIRM</name>
<evidence type="ECO:0000313" key="4">
    <source>
        <dbReference type="Proteomes" id="UP000199568"/>
    </source>
</evidence>
<dbReference type="PANTHER" id="PTHR43022">
    <property type="entry name" value="PROTEIN SMF"/>
    <property type="match status" value="1"/>
</dbReference>
<dbReference type="Gene3D" id="3.40.50.450">
    <property type="match status" value="1"/>
</dbReference>
<dbReference type="InterPro" id="IPR011991">
    <property type="entry name" value="ArsR-like_HTH"/>
</dbReference>
<evidence type="ECO:0000313" key="3">
    <source>
        <dbReference type="EMBL" id="SES81329.1"/>
    </source>
</evidence>
<organism evidence="3 4">
    <name type="scientific">Natronincola peptidivorans</name>
    <dbReference type="NCBI Taxonomy" id="426128"/>
    <lineage>
        <taxon>Bacteria</taxon>
        <taxon>Bacillati</taxon>
        <taxon>Bacillota</taxon>
        <taxon>Clostridia</taxon>
        <taxon>Peptostreptococcales</taxon>
        <taxon>Natronincolaceae</taxon>
        <taxon>Natronincola</taxon>
    </lineage>
</organism>
<dbReference type="SMART" id="SM00278">
    <property type="entry name" value="HhH1"/>
    <property type="match status" value="2"/>
</dbReference>
<dbReference type="GO" id="GO:0003677">
    <property type="term" value="F:DNA binding"/>
    <property type="evidence" value="ECO:0007669"/>
    <property type="project" value="InterPro"/>
</dbReference>
<dbReference type="InterPro" id="IPR003583">
    <property type="entry name" value="Hlx-hairpin-Hlx_DNA-bd_motif"/>
</dbReference>
<proteinExistence type="inferred from homology"/>
<dbReference type="OrthoDB" id="9785707at2"/>
<dbReference type="CDD" id="cd00090">
    <property type="entry name" value="HTH_ARSR"/>
    <property type="match status" value="1"/>
</dbReference>
<dbReference type="InterPro" id="IPR010994">
    <property type="entry name" value="RuvA_2-like"/>
</dbReference>
<dbReference type="SUPFAM" id="SSF102405">
    <property type="entry name" value="MCP/YpsA-like"/>
    <property type="match status" value="1"/>
</dbReference>
<accession>A0A1H9ZIC9</accession>
<feature type="domain" description="Helix-hairpin-helix DNA-binding motif class 1" evidence="2">
    <location>
        <begin position="37"/>
        <end position="56"/>
    </location>
</feature>
<protein>
    <submittedName>
        <fullName evidence="3">DNA processing protein</fullName>
    </submittedName>
</protein>
<dbReference type="InterPro" id="IPR057666">
    <property type="entry name" value="DrpA_SLOG"/>
</dbReference>